<dbReference type="AlphaFoldDB" id="A0A0H2RH99"/>
<dbReference type="EMBL" id="KQ086073">
    <property type="protein sequence ID" value="KLO08888.1"/>
    <property type="molecule type" value="Genomic_DNA"/>
</dbReference>
<accession>A0A0H2RH99</accession>
<dbReference type="Proteomes" id="UP000053477">
    <property type="component" value="Unassembled WGS sequence"/>
</dbReference>
<name>A0A0H2RH99_9AGAM</name>
<evidence type="ECO:0000313" key="2">
    <source>
        <dbReference type="Proteomes" id="UP000053477"/>
    </source>
</evidence>
<reference evidence="1 2" key="1">
    <citation type="submission" date="2015-04" db="EMBL/GenBank/DDBJ databases">
        <title>Complete genome sequence of Schizopora paradoxa KUC8140, a cosmopolitan wood degrader in East Asia.</title>
        <authorList>
            <consortium name="DOE Joint Genome Institute"/>
            <person name="Min B."/>
            <person name="Park H."/>
            <person name="Jang Y."/>
            <person name="Kim J.-J."/>
            <person name="Kim K.H."/>
            <person name="Pangilinan J."/>
            <person name="Lipzen A."/>
            <person name="Riley R."/>
            <person name="Grigoriev I.V."/>
            <person name="Spatafora J.W."/>
            <person name="Choi I.-G."/>
        </authorList>
    </citation>
    <scope>NUCLEOTIDE SEQUENCE [LARGE SCALE GENOMIC DNA]</scope>
    <source>
        <strain evidence="1 2">KUC8140</strain>
    </source>
</reference>
<dbReference type="InParanoid" id="A0A0H2RH99"/>
<protein>
    <submittedName>
        <fullName evidence="1">Uncharacterized protein</fullName>
    </submittedName>
</protein>
<organism evidence="1 2">
    <name type="scientific">Schizopora paradoxa</name>
    <dbReference type="NCBI Taxonomy" id="27342"/>
    <lineage>
        <taxon>Eukaryota</taxon>
        <taxon>Fungi</taxon>
        <taxon>Dikarya</taxon>
        <taxon>Basidiomycota</taxon>
        <taxon>Agaricomycotina</taxon>
        <taxon>Agaricomycetes</taxon>
        <taxon>Hymenochaetales</taxon>
        <taxon>Schizoporaceae</taxon>
        <taxon>Schizopora</taxon>
    </lineage>
</organism>
<evidence type="ECO:0000313" key="1">
    <source>
        <dbReference type="EMBL" id="KLO08888.1"/>
    </source>
</evidence>
<keyword evidence="2" id="KW-1185">Reference proteome</keyword>
<proteinExistence type="predicted"/>
<gene>
    <name evidence="1" type="ORF">SCHPADRAFT_590044</name>
</gene>
<sequence length="242" mass="27478">MDTLPNRQSSLVNPILDIRRPPVRPVHFLSSALVFNVCQRVGLERERQQRLHFVATSRELGIFPSKLGRVLGQMSCSPREIWMPVYKITEAKSTNTFPPQKTRGEGLSAIWDGKPYQRSGSRVRRWSAQIDDADASMCGRMLRISLNIEITIVHSDSNMLSRTNKFGCHRPNPFLLLRPSPSFASRPSNRRQMVKMVDSFPLSSSEPNLKLESRLTSIHSTNDRVCRLGFTSAKDAISRSRN</sequence>